<name>A8F573_PSELT</name>
<dbReference type="OrthoDB" id="9807210at2"/>
<accession>A8F573</accession>
<dbReference type="GO" id="GO:0016810">
    <property type="term" value="F:hydrolase activity, acting on carbon-nitrogen (but not peptide) bonds"/>
    <property type="evidence" value="ECO:0007669"/>
    <property type="project" value="InterPro"/>
</dbReference>
<dbReference type="InterPro" id="IPR057744">
    <property type="entry name" value="OTAase-like"/>
</dbReference>
<dbReference type="InterPro" id="IPR011059">
    <property type="entry name" value="Metal-dep_hydrolase_composite"/>
</dbReference>
<keyword evidence="2" id="KW-0378">Hydrolase</keyword>
<dbReference type="InterPro" id="IPR006680">
    <property type="entry name" value="Amidohydro-rel"/>
</dbReference>
<dbReference type="Pfam" id="PF01979">
    <property type="entry name" value="Amidohydro_1"/>
    <property type="match status" value="1"/>
</dbReference>
<sequence length="427" mass="46430">MRKYALINARVFDSNLSQFVESAVFIEGARILAVEKIKRSQIPSGFTQIDLQGRYLMPGLIDAHLHLAGMRSGDMVKEHLLTPYETLVARTVTDLKSLIEAGFTTVVDAGGSIAINLKKAIQEGTIAGPRIVAAGHSLSQTFGHGDEHFLPIDYVDPRTSKFKGGFGSLICDGVAECIKAARYALRCGADFIKIMATGGVLSERDRPEYTQFTVEEIKAIVEEANHARKFVHAHAQGKDGIMNALLGGVKVIAHAIYIDDESCKLAKEKNAIIVPTLSIVEHLIIHGKQIGAPEWGLRKSEEVYKIHVENIKKAYEHGVKIAAGTDFIGGTKAFKHGENALEILLLVDKIGMKPEQALLSATKVAAEAAGLSQLVGSIDKGKLADLLIVEDNPLSNVKILMDHSKISAVFKEGILFKDKIGLEKYFN</sequence>
<dbReference type="AlphaFoldDB" id="A8F573"/>
<dbReference type="CDD" id="cd01299">
    <property type="entry name" value="Met_dep_hydrolase_A"/>
    <property type="match status" value="1"/>
</dbReference>
<keyword evidence="3" id="KW-1185">Reference proteome</keyword>
<evidence type="ECO:0000313" key="3">
    <source>
        <dbReference type="Proteomes" id="UP000002016"/>
    </source>
</evidence>
<dbReference type="eggNOG" id="COG1228">
    <property type="taxonomic scope" value="Bacteria"/>
</dbReference>
<dbReference type="PANTHER" id="PTHR43135:SF3">
    <property type="entry name" value="ALPHA-D-RIBOSE 1-METHYLPHOSPHONATE 5-TRIPHOSPHATE DIPHOSPHATASE"/>
    <property type="match status" value="1"/>
</dbReference>
<dbReference type="RefSeq" id="WP_012002788.1">
    <property type="nucleotide sequence ID" value="NC_009828.1"/>
</dbReference>
<evidence type="ECO:0000313" key="2">
    <source>
        <dbReference type="EMBL" id="ABV33307.1"/>
    </source>
</evidence>
<reference evidence="2 3" key="2">
    <citation type="journal article" date="2009" name="Proc. Natl. Acad. Sci. U.S.A.">
        <title>On the chimeric nature, thermophilic origin, and phylogenetic placement of the Thermotogales.</title>
        <authorList>
            <person name="Zhaxybayeva O."/>
            <person name="Swithers K.S."/>
            <person name="Lapierre P."/>
            <person name="Fournier G.P."/>
            <person name="Bickhart D.M."/>
            <person name="DeBoy R.T."/>
            <person name="Nelson K.E."/>
            <person name="Nesbo C.L."/>
            <person name="Doolittle W.F."/>
            <person name="Gogarten J.P."/>
            <person name="Noll K.M."/>
        </authorList>
    </citation>
    <scope>NUCLEOTIDE SEQUENCE [LARGE SCALE GENOMIC DNA]</scope>
    <source>
        <strain evidence="3">ATCC BAA-301 / DSM 14385 / NBRC 107922 / TMO</strain>
    </source>
</reference>
<dbReference type="SUPFAM" id="SSF51556">
    <property type="entry name" value="Metallo-dependent hydrolases"/>
    <property type="match status" value="1"/>
</dbReference>
<proteinExistence type="predicted"/>
<dbReference type="Gene3D" id="3.20.20.140">
    <property type="entry name" value="Metal-dependent hydrolases"/>
    <property type="match status" value="1"/>
</dbReference>
<feature type="domain" description="Amidohydrolase-related" evidence="1">
    <location>
        <begin position="55"/>
        <end position="413"/>
    </location>
</feature>
<organism evidence="2 3">
    <name type="scientific">Pseudothermotoga lettingae (strain ATCC BAA-301 / DSM 14385 / NBRC 107922 / TMO)</name>
    <name type="common">Thermotoga lettingae</name>
    <dbReference type="NCBI Taxonomy" id="416591"/>
    <lineage>
        <taxon>Bacteria</taxon>
        <taxon>Thermotogati</taxon>
        <taxon>Thermotogota</taxon>
        <taxon>Thermotogae</taxon>
        <taxon>Thermotogales</taxon>
        <taxon>Thermotogaceae</taxon>
        <taxon>Pseudothermotoga</taxon>
    </lineage>
</organism>
<evidence type="ECO:0000259" key="1">
    <source>
        <dbReference type="Pfam" id="PF01979"/>
    </source>
</evidence>
<dbReference type="Proteomes" id="UP000002016">
    <property type="component" value="Chromosome"/>
</dbReference>
<dbReference type="STRING" id="416591.Tlet_0741"/>
<protein>
    <submittedName>
        <fullName evidence="2">Amidohydrolase</fullName>
    </submittedName>
</protein>
<gene>
    <name evidence="2" type="ordered locus">Tlet_0741</name>
</gene>
<dbReference type="KEGG" id="tle:Tlet_0741"/>
<dbReference type="HOGENOM" id="CLU_023620_2_2_0"/>
<dbReference type="SUPFAM" id="SSF51338">
    <property type="entry name" value="Composite domain of metallo-dependent hydrolases"/>
    <property type="match status" value="1"/>
</dbReference>
<dbReference type="Gene3D" id="2.30.40.10">
    <property type="entry name" value="Urease, subunit C, domain 1"/>
    <property type="match status" value="1"/>
</dbReference>
<dbReference type="InterPro" id="IPR051781">
    <property type="entry name" value="Metallo-dep_Hydrolase"/>
</dbReference>
<dbReference type="InterPro" id="IPR032466">
    <property type="entry name" value="Metal_Hydrolase"/>
</dbReference>
<dbReference type="EMBL" id="CP000812">
    <property type="protein sequence ID" value="ABV33307.1"/>
    <property type="molecule type" value="Genomic_DNA"/>
</dbReference>
<dbReference type="PANTHER" id="PTHR43135">
    <property type="entry name" value="ALPHA-D-RIBOSE 1-METHYLPHOSPHONATE 5-TRIPHOSPHATE DIPHOSPHATASE"/>
    <property type="match status" value="1"/>
</dbReference>
<reference evidence="2 3" key="1">
    <citation type="submission" date="2007-08" db="EMBL/GenBank/DDBJ databases">
        <title>Complete sequence of Thermotoga lettingae TMO.</title>
        <authorList>
            <consortium name="US DOE Joint Genome Institute"/>
            <person name="Copeland A."/>
            <person name="Lucas S."/>
            <person name="Lapidus A."/>
            <person name="Barry K."/>
            <person name="Glavina del Rio T."/>
            <person name="Dalin E."/>
            <person name="Tice H."/>
            <person name="Pitluck S."/>
            <person name="Foster B."/>
            <person name="Bruce D."/>
            <person name="Schmutz J."/>
            <person name="Larimer F."/>
            <person name="Land M."/>
            <person name="Hauser L."/>
            <person name="Kyrpides N."/>
            <person name="Mikhailova N."/>
            <person name="Nelson K."/>
            <person name="Gogarten J.P."/>
            <person name="Noll K."/>
            <person name="Richardson P."/>
        </authorList>
    </citation>
    <scope>NUCLEOTIDE SEQUENCE [LARGE SCALE GENOMIC DNA]</scope>
    <source>
        <strain evidence="3">ATCC BAA-301 / DSM 14385 / NBRC 107922 / TMO</strain>
    </source>
</reference>